<sequence length="247" mass="28126">MTQYLHHLGSIDEGFPHPNTALENPDGLLAIGGCLSPSRLSDAYRQGIFPWYSEGEPLMWWSPSERAVIELDDFHVSRSLRKSARKLAISVSVNQCFAEVIHQCKVQRIAQEGTWITDAMEHAYIQAHHQNLAHSVEVWQGPRLVGGLYGIMQSRVFCGESMFFRQRDCSKLAMWALVELLKQHGGDFIDCQMMNPYLAQLGATPLPREDFLARLKESNQYPIDLSFWRARQLESPYGATPSHKNRP</sequence>
<dbReference type="Gene3D" id="3.30.70.3550">
    <property type="entry name" value="Leucyl/phenylalanyl-tRNA-protein transferase, N-terminal domain"/>
    <property type="match status" value="1"/>
</dbReference>
<dbReference type="Gene3D" id="3.40.630.70">
    <property type="entry name" value="Leucyl/phenylalanyl-tRNA-protein transferase, C-terminal domain"/>
    <property type="match status" value="1"/>
</dbReference>
<protein>
    <recommendedName>
        <fullName evidence="11 15">Leucyl/phenylalanyl-tRNA--protein transferase</fullName>
        <ecNumber evidence="10 15">2.3.2.6</ecNumber>
    </recommendedName>
    <alternativeName>
        <fullName evidence="12 15">L/F-transferase</fullName>
    </alternativeName>
    <alternativeName>
        <fullName evidence="13 15">Leucyltransferase</fullName>
    </alternativeName>
    <alternativeName>
        <fullName evidence="14 15">Phenyalanyltransferase</fullName>
    </alternativeName>
</protein>
<accession>A0A0F4PZZ5</accession>
<dbReference type="PANTHER" id="PTHR30098">
    <property type="entry name" value="LEUCYL/PHENYLALANYL-TRNA--PROTEIN TRANSFERASE"/>
    <property type="match status" value="1"/>
</dbReference>
<organism evidence="16 17">
    <name type="scientific">Pseudoalteromonas ruthenica</name>
    <dbReference type="NCBI Taxonomy" id="151081"/>
    <lineage>
        <taxon>Bacteria</taxon>
        <taxon>Pseudomonadati</taxon>
        <taxon>Pseudomonadota</taxon>
        <taxon>Gammaproteobacteria</taxon>
        <taxon>Alteromonadales</taxon>
        <taxon>Pseudoalteromonadaceae</taxon>
        <taxon>Pseudoalteromonas</taxon>
    </lineage>
</organism>
<evidence type="ECO:0000256" key="9">
    <source>
        <dbReference type="ARBA" id="ARBA00061535"/>
    </source>
</evidence>
<evidence type="ECO:0000256" key="12">
    <source>
        <dbReference type="ARBA" id="ARBA00077136"/>
    </source>
</evidence>
<evidence type="ECO:0000313" key="17">
    <source>
        <dbReference type="Proteomes" id="UP000033664"/>
    </source>
</evidence>
<evidence type="ECO:0000256" key="15">
    <source>
        <dbReference type="HAMAP-Rule" id="MF_00688"/>
    </source>
</evidence>
<comment type="catalytic activity">
    <reaction evidence="6 15">
        <text>N-terminal L-arginyl-[protein] + L-leucyl-tRNA(Leu) = N-terminal L-leucyl-L-arginyl-[protein] + tRNA(Leu) + H(+)</text>
        <dbReference type="Rhea" id="RHEA:50416"/>
        <dbReference type="Rhea" id="RHEA-COMP:9613"/>
        <dbReference type="Rhea" id="RHEA-COMP:9622"/>
        <dbReference type="Rhea" id="RHEA-COMP:12672"/>
        <dbReference type="Rhea" id="RHEA-COMP:12673"/>
        <dbReference type="ChEBI" id="CHEBI:15378"/>
        <dbReference type="ChEBI" id="CHEBI:64719"/>
        <dbReference type="ChEBI" id="CHEBI:78442"/>
        <dbReference type="ChEBI" id="CHEBI:78494"/>
        <dbReference type="ChEBI" id="CHEBI:133044"/>
        <dbReference type="EC" id="2.3.2.6"/>
    </reaction>
</comment>
<dbReference type="InterPro" id="IPR042221">
    <property type="entry name" value="Leu/Phe-tRNA_Trfase_N"/>
</dbReference>
<evidence type="ECO:0000256" key="5">
    <source>
        <dbReference type="ARBA" id="ARBA00050607"/>
    </source>
</evidence>
<dbReference type="GeneID" id="58228760"/>
<reference evidence="16 17" key="1">
    <citation type="journal article" date="2015" name="BMC Genomics">
        <title>Genome mining reveals unlocked bioactive potential of marine Gram-negative bacteria.</title>
        <authorList>
            <person name="Machado H."/>
            <person name="Sonnenschein E.C."/>
            <person name="Melchiorsen J."/>
            <person name="Gram L."/>
        </authorList>
    </citation>
    <scope>NUCLEOTIDE SEQUENCE [LARGE SCALE GENOMIC DNA]</scope>
    <source>
        <strain evidence="16 17">S3137</strain>
    </source>
</reference>
<dbReference type="SUPFAM" id="SSF55729">
    <property type="entry name" value="Acyl-CoA N-acyltransferases (Nat)"/>
    <property type="match status" value="1"/>
</dbReference>
<dbReference type="InterPro" id="IPR016181">
    <property type="entry name" value="Acyl_CoA_acyltransferase"/>
</dbReference>
<dbReference type="PANTHER" id="PTHR30098:SF2">
    <property type="entry name" value="LEUCYL_PHENYLALANYL-TRNA--PROTEIN TRANSFERASE"/>
    <property type="match status" value="1"/>
</dbReference>
<dbReference type="Pfam" id="PF03588">
    <property type="entry name" value="Leu_Phe_trans"/>
    <property type="match status" value="1"/>
</dbReference>
<dbReference type="HAMAP" id="MF_00688">
    <property type="entry name" value="Leu_Phe_trans"/>
    <property type="match status" value="1"/>
</dbReference>
<keyword evidence="17" id="KW-1185">Reference proteome</keyword>
<comment type="subcellular location">
    <subcellularLocation>
        <location evidence="1 15">Cytoplasm</location>
    </subcellularLocation>
</comment>
<dbReference type="InterPro" id="IPR004616">
    <property type="entry name" value="Leu/Phe-tRNA_Trfase"/>
</dbReference>
<evidence type="ECO:0000256" key="1">
    <source>
        <dbReference type="ARBA" id="ARBA00004496"/>
    </source>
</evidence>
<evidence type="ECO:0000256" key="10">
    <source>
        <dbReference type="ARBA" id="ARBA00066767"/>
    </source>
</evidence>
<keyword evidence="2 15" id="KW-0963">Cytoplasm</keyword>
<dbReference type="Proteomes" id="UP000033664">
    <property type="component" value="Unassembled WGS sequence"/>
</dbReference>
<dbReference type="GO" id="GO:0008914">
    <property type="term" value="F:leucyl-tRNA--protein transferase activity"/>
    <property type="evidence" value="ECO:0007669"/>
    <property type="project" value="UniProtKB-UniRule"/>
</dbReference>
<evidence type="ECO:0000256" key="2">
    <source>
        <dbReference type="ARBA" id="ARBA00022490"/>
    </source>
</evidence>
<name>A0A0F4PZZ5_9GAMM</name>
<dbReference type="GO" id="GO:0005737">
    <property type="term" value="C:cytoplasm"/>
    <property type="evidence" value="ECO:0007669"/>
    <property type="project" value="UniProtKB-SubCell"/>
</dbReference>
<comment type="catalytic activity">
    <reaction evidence="5 15">
        <text>L-phenylalanyl-tRNA(Phe) + an N-terminal L-alpha-aminoacyl-[protein] = an N-terminal L-phenylalanyl-L-alpha-aminoacyl-[protein] + tRNA(Phe)</text>
        <dbReference type="Rhea" id="RHEA:43632"/>
        <dbReference type="Rhea" id="RHEA-COMP:9668"/>
        <dbReference type="Rhea" id="RHEA-COMP:9699"/>
        <dbReference type="Rhea" id="RHEA-COMP:10636"/>
        <dbReference type="Rhea" id="RHEA-COMP:10637"/>
        <dbReference type="ChEBI" id="CHEBI:78442"/>
        <dbReference type="ChEBI" id="CHEBI:78531"/>
        <dbReference type="ChEBI" id="CHEBI:78597"/>
        <dbReference type="ChEBI" id="CHEBI:83561"/>
        <dbReference type="EC" id="2.3.2.6"/>
    </reaction>
</comment>
<dbReference type="OrthoDB" id="9790282at2"/>
<keyword evidence="4 15" id="KW-0012">Acyltransferase</keyword>
<comment type="caution">
    <text evidence="16">The sequence shown here is derived from an EMBL/GenBank/DDBJ whole genome shotgun (WGS) entry which is preliminary data.</text>
</comment>
<proteinExistence type="inferred from homology"/>
<dbReference type="GO" id="GO:0030163">
    <property type="term" value="P:protein catabolic process"/>
    <property type="evidence" value="ECO:0007669"/>
    <property type="project" value="UniProtKB-UniRule"/>
</dbReference>
<dbReference type="FunFam" id="3.30.70.3550:FF:000001">
    <property type="entry name" value="Leucyl/phenylalanyl-tRNA--protein transferase"/>
    <property type="match status" value="1"/>
</dbReference>
<evidence type="ECO:0000256" key="11">
    <source>
        <dbReference type="ARBA" id="ARBA00074372"/>
    </source>
</evidence>
<evidence type="ECO:0000256" key="13">
    <source>
        <dbReference type="ARBA" id="ARBA00077165"/>
    </source>
</evidence>
<dbReference type="RefSeq" id="WP_045978765.1">
    <property type="nucleotide sequence ID" value="NZ_JXXY01000004.1"/>
</dbReference>
<comment type="function">
    <text evidence="8 15">Functions in the N-end rule pathway of protein degradation where it conjugates Leu, Phe and, less efficiently, Met from aminoacyl-tRNAs to the N-termini of proteins containing an N-terminal arginine or lysine.</text>
</comment>
<keyword evidence="3 15" id="KW-0808">Transferase</keyword>
<dbReference type="NCBIfam" id="TIGR00667">
    <property type="entry name" value="aat"/>
    <property type="match status" value="1"/>
</dbReference>
<evidence type="ECO:0000313" key="16">
    <source>
        <dbReference type="EMBL" id="KJY99881.1"/>
    </source>
</evidence>
<dbReference type="PATRIC" id="fig|151081.8.peg.1055"/>
<evidence type="ECO:0000256" key="14">
    <source>
        <dbReference type="ARBA" id="ARBA00083640"/>
    </source>
</evidence>
<comment type="similarity">
    <text evidence="9 15">Belongs to the L/F-transferase family.</text>
</comment>
<dbReference type="EC" id="2.3.2.6" evidence="10 15"/>
<dbReference type="EMBL" id="JXXZ01000007">
    <property type="protein sequence ID" value="KJY99881.1"/>
    <property type="molecule type" value="Genomic_DNA"/>
</dbReference>
<comment type="catalytic activity">
    <reaction evidence="7 15">
        <text>N-terminal L-lysyl-[protein] + L-leucyl-tRNA(Leu) = N-terminal L-leucyl-L-lysyl-[protein] + tRNA(Leu) + H(+)</text>
        <dbReference type="Rhea" id="RHEA:12340"/>
        <dbReference type="Rhea" id="RHEA-COMP:9613"/>
        <dbReference type="Rhea" id="RHEA-COMP:9622"/>
        <dbReference type="Rhea" id="RHEA-COMP:12670"/>
        <dbReference type="Rhea" id="RHEA-COMP:12671"/>
        <dbReference type="ChEBI" id="CHEBI:15378"/>
        <dbReference type="ChEBI" id="CHEBI:65249"/>
        <dbReference type="ChEBI" id="CHEBI:78442"/>
        <dbReference type="ChEBI" id="CHEBI:78494"/>
        <dbReference type="ChEBI" id="CHEBI:133043"/>
        <dbReference type="EC" id="2.3.2.6"/>
    </reaction>
</comment>
<dbReference type="AlphaFoldDB" id="A0A0F4PZZ5"/>
<evidence type="ECO:0000256" key="6">
    <source>
        <dbReference type="ARBA" id="ARBA00050652"/>
    </source>
</evidence>
<evidence type="ECO:0000256" key="7">
    <source>
        <dbReference type="ARBA" id="ARBA00051538"/>
    </source>
</evidence>
<evidence type="ECO:0000256" key="4">
    <source>
        <dbReference type="ARBA" id="ARBA00023315"/>
    </source>
</evidence>
<gene>
    <name evidence="15" type="primary">aat</name>
    <name evidence="16" type="ORF">TW72_09685</name>
</gene>
<dbReference type="InterPro" id="IPR042203">
    <property type="entry name" value="Leu/Phe-tRNA_Trfase_C"/>
</dbReference>
<evidence type="ECO:0000256" key="3">
    <source>
        <dbReference type="ARBA" id="ARBA00022679"/>
    </source>
</evidence>
<evidence type="ECO:0000256" key="8">
    <source>
        <dbReference type="ARBA" id="ARBA00054043"/>
    </source>
</evidence>
<dbReference type="eggNOG" id="COG2360">
    <property type="taxonomic scope" value="Bacteria"/>
</dbReference>